<organism evidence="1">
    <name type="scientific">hydrothermal vent metagenome</name>
    <dbReference type="NCBI Taxonomy" id="652676"/>
    <lineage>
        <taxon>unclassified sequences</taxon>
        <taxon>metagenomes</taxon>
        <taxon>ecological metagenomes</taxon>
    </lineage>
</organism>
<dbReference type="InterPro" id="IPR019861">
    <property type="entry name" value="PorP/SprF_Bacteroidetes"/>
</dbReference>
<name>A0A3B0VCN8_9ZZZZ</name>
<accession>A0A3B0VCN8</accession>
<dbReference type="Pfam" id="PF11751">
    <property type="entry name" value="PorP_SprF"/>
    <property type="match status" value="1"/>
</dbReference>
<gene>
    <name evidence="1" type="ORF">MNBD_BACTEROID07-2001</name>
</gene>
<proteinExistence type="predicted"/>
<dbReference type="AlphaFoldDB" id="A0A3B0VCN8"/>
<evidence type="ECO:0008006" key="2">
    <source>
        <dbReference type="Google" id="ProtNLM"/>
    </source>
</evidence>
<dbReference type="EMBL" id="UOET01000417">
    <property type="protein sequence ID" value="VAW29736.1"/>
    <property type="molecule type" value="Genomic_DNA"/>
</dbReference>
<reference evidence="1" key="1">
    <citation type="submission" date="2018-06" db="EMBL/GenBank/DDBJ databases">
        <authorList>
            <person name="Zhirakovskaya E."/>
        </authorList>
    </citation>
    <scope>NUCLEOTIDE SEQUENCE</scope>
</reference>
<sequence length="330" mass="37918">MKKKWAHIVFLILLFGGGLAAQQAPLTTQYLFNPYALNQSMAGYFDYPELYLNYRREWTNIANGPRTVRLNGFGSIYKDKMWLGGEIYMDRIGVISQFKASISYSYILETGADQRIFFGVWGNYFQNSVNLSDMSGIDPNDPLLNGGGKVNGTSFNTGFGIDYNWQGLNIGFAMPNTLTDNNFYRNSNKLDFKMQREFLFNASYLFYLTDDWQFQAFAVYRKTQNMPGNFEISAMAIYRKQVWSGLLYRNTGAVAVNLGGYIGHGLALNYSFEFGTGGINQGSGSTHEITLSYRFGQQGRNYFENKNGEDFSRNRRRDYRQRIPHIMDYR</sequence>
<protein>
    <recommendedName>
        <fullName evidence="2">Type IX secretion system membrane protein PorP/SprF</fullName>
    </recommendedName>
</protein>
<dbReference type="NCBIfam" id="TIGR03519">
    <property type="entry name" value="T9SS_PorP_fam"/>
    <property type="match status" value="1"/>
</dbReference>
<evidence type="ECO:0000313" key="1">
    <source>
        <dbReference type="EMBL" id="VAW29736.1"/>
    </source>
</evidence>